<evidence type="ECO:0000256" key="1">
    <source>
        <dbReference type="SAM" id="MobiDB-lite"/>
    </source>
</evidence>
<name>A0A7W8EA02_9BACT</name>
<dbReference type="InterPro" id="IPR011051">
    <property type="entry name" value="RmlC_Cupin_sf"/>
</dbReference>
<comment type="caution">
    <text evidence="2">The sequence shown here is derived from an EMBL/GenBank/DDBJ whole genome shotgun (WGS) entry which is preliminary data.</text>
</comment>
<organism evidence="2 3">
    <name type="scientific">Granulicella mallensis</name>
    <dbReference type="NCBI Taxonomy" id="940614"/>
    <lineage>
        <taxon>Bacteria</taxon>
        <taxon>Pseudomonadati</taxon>
        <taxon>Acidobacteriota</taxon>
        <taxon>Terriglobia</taxon>
        <taxon>Terriglobales</taxon>
        <taxon>Acidobacteriaceae</taxon>
        <taxon>Granulicella</taxon>
    </lineage>
</organism>
<proteinExistence type="predicted"/>
<dbReference type="SUPFAM" id="SSF51182">
    <property type="entry name" value="RmlC-like cupins"/>
    <property type="match status" value="1"/>
</dbReference>
<dbReference type="Gene3D" id="2.60.120.10">
    <property type="entry name" value="Jelly Rolls"/>
    <property type="match status" value="1"/>
</dbReference>
<dbReference type="PANTHER" id="PTHR36448:SF2">
    <property type="entry name" value="CUPIN TYPE-1 DOMAIN-CONTAINING PROTEIN"/>
    <property type="match status" value="1"/>
</dbReference>
<feature type="region of interest" description="Disordered" evidence="1">
    <location>
        <begin position="201"/>
        <end position="228"/>
    </location>
</feature>
<dbReference type="InterPro" id="IPR047121">
    <property type="entry name" value="YjiB-like"/>
</dbReference>
<dbReference type="InterPro" id="IPR014710">
    <property type="entry name" value="RmlC-like_jellyroll"/>
</dbReference>
<gene>
    <name evidence="2" type="ORF">HDF15_001222</name>
</gene>
<accession>A0A7W8EA02</accession>
<reference evidence="2 3" key="1">
    <citation type="submission" date="2020-08" db="EMBL/GenBank/DDBJ databases">
        <title>Genomic Encyclopedia of Type Strains, Phase IV (KMG-V): Genome sequencing to study the core and pangenomes of soil and plant-associated prokaryotes.</title>
        <authorList>
            <person name="Whitman W."/>
        </authorList>
    </citation>
    <scope>NUCLEOTIDE SEQUENCE [LARGE SCALE GENOMIC DNA]</scope>
    <source>
        <strain evidence="2 3">X5P3</strain>
    </source>
</reference>
<dbReference type="AlphaFoldDB" id="A0A7W8EA02"/>
<evidence type="ECO:0000313" key="3">
    <source>
        <dbReference type="Proteomes" id="UP000584867"/>
    </source>
</evidence>
<dbReference type="Proteomes" id="UP000584867">
    <property type="component" value="Unassembled WGS sequence"/>
</dbReference>
<sequence length="228" mass="24238">MNSSSLDSLRTMKPGAQQAVYSLEKGESSMDRRQFNTLLAAAGVGMGSPAFASETVPETLHLSRNGWMPNNEHLPVLLYRGVFAAGGGDMASAMEAAFLRNGWPPQWRNGVYDFHHYHSTAHEVLGFAAGWGRLVLGGEGGHKLVVKAGDVAVLPAGTGHCRLEASPDFLVIGAYPPGEVWDICRKAPDAAASERMKTVAFPASDPVSGPGGPLVRQWHPAGPELRPS</sequence>
<evidence type="ECO:0000313" key="2">
    <source>
        <dbReference type="EMBL" id="MBB5062885.1"/>
    </source>
</evidence>
<dbReference type="PANTHER" id="PTHR36448">
    <property type="entry name" value="BLR7373 PROTEIN"/>
    <property type="match status" value="1"/>
</dbReference>
<dbReference type="EMBL" id="JACHIO010000004">
    <property type="protein sequence ID" value="MBB5062885.1"/>
    <property type="molecule type" value="Genomic_DNA"/>
</dbReference>
<dbReference type="CDD" id="cd02219">
    <property type="entry name" value="cupin_YjlB-like"/>
    <property type="match status" value="1"/>
</dbReference>
<dbReference type="RefSeq" id="WP_260330862.1">
    <property type="nucleotide sequence ID" value="NZ_JACHIO010000004.1"/>
</dbReference>
<protein>
    <submittedName>
        <fullName evidence="2">Uncharacterized protein YjlB</fullName>
    </submittedName>
</protein>